<reference evidence="1 2" key="1">
    <citation type="journal article" date="2018" name="Front. Plant Sci.">
        <title>Red Clover (Trifolium pratense) and Zigzag Clover (T. medium) - A Picture of Genomic Similarities and Differences.</title>
        <authorList>
            <person name="Dluhosova J."/>
            <person name="Istvanek J."/>
            <person name="Nedelnik J."/>
            <person name="Repkova J."/>
        </authorList>
    </citation>
    <scope>NUCLEOTIDE SEQUENCE [LARGE SCALE GENOMIC DNA]</scope>
    <source>
        <strain evidence="2">cv. 10/8</strain>
        <tissue evidence="1">Leaf</tissue>
    </source>
</reference>
<proteinExistence type="predicted"/>
<evidence type="ECO:0000313" key="1">
    <source>
        <dbReference type="EMBL" id="MCI56239.1"/>
    </source>
</evidence>
<comment type="caution">
    <text evidence="1">The sequence shown here is derived from an EMBL/GenBank/DDBJ whole genome shotgun (WGS) entry which is preliminary data.</text>
</comment>
<dbReference type="EMBL" id="LXQA010509154">
    <property type="protein sequence ID" value="MCI56239.1"/>
    <property type="molecule type" value="Genomic_DNA"/>
</dbReference>
<keyword evidence="2" id="KW-1185">Reference proteome</keyword>
<name>A0A392T5C1_9FABA</name>
<accession>A0A392T5C1</accession>
<organism evidence="1 2">
    <name type="scientific">Trifolium medium</name>
    <dbReference type="NCBI Taxonomy" id="97028"/>
    <lineage>
        <taxon>Eukaryota</taxon>
        <taxon>Viridiplantae</taxon>
        <taxon>Streptophyta</taxon>
        <taxon>Embryophyta</taxon>
        <taxon>Tracheophyta</taxon>
        <taxon>Spermatophyta</taxon>
        <taxon>Magnoliopsida</taxon>
        <taxon>eudicotyledons</taxon>
        <taxon>Gunneridae</taxon>
        <taxon>Pentapetalae</taxon>
        <taxon>rosids</taxon>
        <taxon>fabids</taxon>
        <taxon>Fabales</taxon>
        <taxon>Fabaceae</taxon>
        <taxon>Papilionoideae</taxon>
        <taxon>50 kb inversion clade</taxon>
        <taxon>NPAAA clade</taxon>
        <taxon>Hologalegina</taxon>
        <taxon>IRL clade</taxon>
        <taxon>Trifolieae</taxon>
        <taxon>Trifolium</taxon>
    </lineage>
</organism>
<dbReference type="Proteomes" id="UP000265520">
    <property type="component" value="Unassembled WGS sequence"/>
</dbReference>
<evidence type="ECO:0000313" key="2">
    <source>
        <dbReference type="Proteomes" id="UP000265520"/>
    </source>
</evidence>
<dbReference type="AlphaFoldDB" id="A0A392T5C1"/>
<protein>
    <submittedName>
        <fullName evidence="1">Mitochondrial-like transcription termination factor family protein</fullName>
    </submittedName>
</protein>
<feature type="non-terminal residue" evidence="1">
    <location>
        <position position="74"/>
    </location>
</feature>
<sequence length="74" mass="8527">MKNWVLGKSVKPLVSIREAEEEKSKAGKTEFLLRLGYVENTKQMNSAFKMYRGKGAELQERFDFIVKAGLTRDE</sequence>